<organism evidence="1">
    <name type="scientific">bioreactor metagenome</name>
    <dbReference type="NCBI Taxonomy" id="1076179"/>
    <lineage>
        <taxon>unclassified sequences</taxon>
        <taxon>metagenomes</taxon>
        <taxon>ecological metagenomes</taxon>
    </lineage>
</organism>
<comment type="caution">
    <text evidence="1">The sequence shown here is derived from an EMBL/GenBank/DDBJ whole genome shotgun (WGS) entry which is preliminary data.</text>
</comment>
<dbReference type="AlphaFoldDB" id="A0A645GV80"/>
<accession>A0A645GV80</accession>
<name>A0A645GV80_9ZZZZ</name>
<sequence>MRPRRVADTVLLRPVVIAQAADSHPFAIATIDFTVAFNPGFTVVFTRLRAVPELQRDAVGVNQVDLLIQHRLDENIALILTRRNVA</sequence>
<reference evidence="1" key="1">
    <citation type="submission" date="2019-08" db="EMBL/GenBank/DDBJ databases">
        <authorList>
            <person name="Kucharzyk K."/>
            <person name="Murdoch R.W."/>
            <person name="Higgins S."/>
            <person name="Loffler F."/>
        </authorList>
    </citation>
    <scope>NUCLEOTIDE SEQUENCE</scope>
</reference>
<proteinExistence type="predicted"/>
<protein>
    <submittedName>
        <fullName evidence="1">Uncharacterized protein</fullName>
    </submittedName>
</protein>
<evidence type="ECO:0000313" key="1">
    <source>
        <dbReference type="EMBL" id="MPN30166.1"/>
    </source>
</evidence>
<dbReference type="EMBL" id="VSSQ01081177">
    <property type="protein sequence ID" value="MPN30166.1"/>
    <property type="molecule type" value="Genomic_DNA"/>
</dbReference>
<gene>
    <name evidence="1" type="ORF">SDC9_177624</name>
</gene>